<evidence type="ECO:0000313" key="1">
    <source>
        <dbReference type="Proteomes" id="UP000095286"/>
    </source>
</evidence>
<dbReference type="WBParaSite" id="RSKR_0000180000.1">
    <property type="protein sequence ID" value="RSKR_0000180000.1"/>
    <property type="gene ID" value="RSKR_0000180000"/>
</dbReference>
<name>A0AC35TKX4_9BILA</name>
<evidence type="ECO:0000313" key="2">
    <source>
        <dbReference type="WBParaSite" id="RSKR_0000180000.1"/>
    </source>
</evidence>
<sequence length="389" mass="43888">MDNNDGHQALPNADAPGTNINTRHGLNPVSPIDANASGKNDLPSVDHMISILRHSLESNIAALNKPQESSTDLHYARFVDAPRITAVMDYINRRQAEFQQQQLMDVLRGQNNVGGFSQAHEYVAEIPHAEENVVEVPTWLQTYRISIEDPKFERLAPPNNHYRFGIPIPLKAICGYRTIDQIEEDLKRLGCQSISLVKRKLSTERFLTKIRKKFALNGLGIYAANYVSTEPALLARAILTLLSGRPSLPYPDSRNAQNSNIRVNREQCFRAQSRVRDAEVQSSDAIFKEPWQVEVRQIMRLHVIKKLALACIRASSLNNLDCLHEIAVRHVRFGLDLEMELFSGMASKEEYYDAVNTRLSELDKVGEAEEVTPYVVGLFRQLSAIFPST</sequence>
<proteinExistence type="predicted"/>
<reference evidence="2" key="1">
    <citation type="submission" date="2016-11" db="UniProtKB">
        <authorList>
            <consortium name="WormBaseParasite"/>
        </authorList>
    </citation>
    <scope>IDENTIFICATION</scope>
    <source>
        <strain evidence="2">KR3021</strain>
    </source>
</reference>
<accession>A0AC35TKX4</accession>
<dbReference type="Proteomes" id="UP000095286">
    <property type="component" value="Unplaced"/>
</dbReference>
<organism evidence="1 2">
    <name type="scientific">Rhabditophanes sp. KR3021</name>
    <dbReference type="NCBI Taxonomy" id="114890"/>
    <lineage>
        <taxon>Eukaryota</taxon>
        <taxon>Metazoa</taxon>
        <taxon>Ecdysozoa</taxon>
        <taxon>Nematoda</taxon>
        <taxon>Chromadorea</taxon>
        <taxon>Rhabditida</taxon>
        <taxon>Tylenchina</taxon>
        <taxon>Panagrolaimomorpha</taxon>
        <taxon>Strongyloidoidea</taxon>
        <taxon>Alloionematidae</taxon>
        <taxon>Rhabditophanes</taxon>
    </lineage>
</organism>
<protein>
    <submittedName>
        <fullName evidence="2">ATP-dependent DNA helicase</fullName>
    </submittedName>
</protein>